<keyword evidence="2" id="KW-1185">Reference proteome</keyword>
<name>A0A6P8KHV1_DROMA</name>
<evidence type="ECO:0000313" key="3">
    <source>
        <dbReference type="RefSeq" id="XP_033162931.1"/>
    </source>
</evidence>
<accession>A0A6P8KHV1</accession>
<organism evidence="2 3">
    <name type="scientific">Drosophila mauritiana</name>
    <name type="common">Fruit fly</name>
    <dbReference type="NCBI Taxonomy" id="7226"/>
    <lineage>
        <taxon>Eukaryota</taxon>
        <taxon>Metazoa</taxon>
        <taxon>Ecdysozoa</taxon>
        <taxon>Arthropoda</taxon>
        <taxon>Hexapoda</taxon>
        <taxon>Insecta</taxon>
        <taxon>Pterygota</taxon>
        <taxon>Neoptera</taxon>
        <taxon>Endopterygota</taxon>
        <taxon>Diptera</taxon>
        <taxon>Brachycera</taxon>
        <taxon>Muscomorpha</taxon>
        <taxon>Ephydroidea</taxon>
        <taxon>Drosophilidae</taxon>
        <taxon>Drosophila</taxon>
        <taxon>Sophophora</taxon>
    </lineage>
</organism>
<protein>
    <submittedName>
        <fullName evidence="3">Uncharacterized protein LOC117142821</fullName>
    </submittedName>
</protein>
<evidence type="ECO:0000259" key="1">
    <source>
        <dbReference type="Pfam" id="PF09811"/>
    </source>
</evidence>
<dbReference type="RefSeq" id="XP_033162931.1">
    <property type="nucleotide sequence ID" value="XM_033307040.1"/>
</dbReference>
<dbReference type="Pfam" id="PF09811">
    <property type="entry name" value="Yae1_N"/>
    <property type="match status" value="1"/>
</dbReference>
<gene>
    <name evidence="3" type="primary">LOC117142821</name>
</gene>
<sequence>MSALGDSDDETEFKEISSTNYHRVQEKVAKISYADGVADGREKVFQESFDEGFENGFKTGFELSKLSAFYETISNAGVADTLEWNAEREAYQKLQLADATDKAHFTYLENQGAPLNVISEKQRTYVDDLLGKLAQQLPATTNLFTSGSDSSVNVV</sequence>
<dbReference type="Proteomes" id="UP000515162">
    <property type="component" value="Chromosome 3R"/>
</dbReference>
<feature type="domain" description="Essential protein Yae1 N-terminal" evidence="1">
    <location>
        <begin position="33"/>
        <end position="69"/>
    </location>
</feature>
<evidence type="ECO:0000313" key="2">
    <source>
        <dbReference type="Proteomes" id="UP000515162"/>
    </source>
</evidence>
<proteinExistence type="predicted"/>
<dbReference type="InterPro" id="IPR019191">
    <property type="entry name" value="Essential_protein_Yae1_N"/>
</dbReference>
<reference evidence="3" key="1">
    <citation type="submission" date="2025-08" db="UniProtKB">
        <authorList>
            <consortium name="RefSeq"/>
        </authorList>
    </citation>
    <scope>IDENTIFICATION</scope>
    <source>
        <strain evidence="3">Mau12</strain>
        <tissue evidence="3">Whole Body</tissue>
    </source>
</reference>
<dbReference type="AlphaFoldDB" id="A0A6P8KHV1"/>
<dbReference type="GeneID" id="117142821"/>